<dbReference type="InterPro" id="IPR014729">
    <property type="entry name" value="Rossmann-like_a/b/a_fold"/>
</dbReference>
<dbReference type="GO" id="GO:0006529">
    <property type="term" value="P:asparagine biosynthetic process"/>
    <property type="evidence" value="ECO:0007669"/>
    <property type="project" value="UniProtKB-KW"/>
</dbReference>
<keyword evidence="3" id="KW-0315">Glutamine amidotransferase</keyword>
<sequence>MCGILCLFSSEECCEKNNKLLSLKSHFKSSILKRGPDCSSELEFNLEGWNAYLFASVLGLQGAEITSQPAIDEEGNLLLWNGDVFGGPTIPPATSDTTFLSQSLQSTQGSQKDIVNILCSVEGPWSFVYWNRSTKELWFGRDPLELKTAVDVRCKLQPAKCKSCNNAAEVLACRHSRVAVLFSGGLDSTIIALLAHFCVPSGSSIDLINVAFPCSQAQVPRTKSKKKGSKFAEEPAIIDTIEQQLIQSDPSYETPDRITGKASFSELVKIAPDREFNFVEVNVTKDMLKLKRNECIADLIFPLNSILDDSLGCALWFAARGQGIKHNTAGTSEKGYESPANVLLLGMGADELLGGYSKYRKQFNTNEDWSSVAKLLAHDLAVIPYRNLGRDDRVVSDSGRQPRFPFLAENFVQFIVNLPAHLRTAPFGFLPSGAGEKLLLRLAAFRLGLKVASTAPKRALQFGSKIANLECKNEMGHNCPPAAPGNIDHTVVVCTPRDTKQPPPQTPTPKRVTQQPLGRAERTTMSEFDWQKLRLPCHATNLGLPKKVHNH</sequence>
<gene>
    <name evidence="5" type="ORF">CLODIP_2_CD14318</name>
</gene>
<evidence type="ECO:0008006" key="7">
    <source>
        <dbReference type="Google" id="ProtNLM"/>
    </source>
</evidence>
<dbReference type="InterPro" id="IPR029055">
    <property type="entry name" value="Ntn_hydrolases_N"/>
</dbReference>
<dbReference type="PANTHER" id="PTHR45937:SF1">
    <property type="entry name" value="ASPARAGINE SYNTHETASE DOMAIN-CONTAINING PROTEIN 1"/>
    <property type="match status" value="1"/>
</dbReference>
<feature type="region of interest" description="Disordered" evidence="4">
    <location>
        <begin position="496"/>
        <end position="523"/>
    </location>
</feature>
<dbReference type="OrthoDB" id="10252281at2759"/>
<organism evidence="5 6">
    <name type="scientific">Cloeon dipterum</name>
    <dbReference type="NCBI Taxonomy" id="197152"/>
    <lineage>
        <taxon>Eukaryota</taxon>
        <taxon>Metazoa</taxon>
        <taxon>Ecdysozoa</taxon>
        <taxon>Arthropoda</taxon>
        <taxon>Hexapoda</taxon>
        <taxon>Insecta</taxon>
        <taxon>Pterygota</taxon>
        <taxon>Palaeoptera</taxon>
        <taxon>Ephemeroptera</taxon>
        <taxon>Pisciforma</taxon>
        <taxon>Baetidae</taxon>
        <taxon>Cloeon</taxon>
    </lineage>
</organism>
<keyword evidence="6" id="KW-1185">Reference proteome</keyword>
<dbReference type="InterPro" id="IPR001962">
    <property type="entry name" value="Asn_synthase"/>
</dbReference>
<dbReference type="GO" id="GO:0004066">
    <property type="term" value="F:asparagine synthase (glutamine-hydrolyzing) activity"/>
    <property type="evidence" value="ECO:0007669"/>
    <property type="project" value="InterPro"/>
</dbReference>
<dbReference type="InterPro" id="IPR051857">
    <property type="entry name" value="Asn_synthetase_domain"/>
</dbReference>
<evidence type="ECO:0000256" key="1">
    <source>
        <dbReference type="ARBA" id="ARBA00022605"/>
    </source>
</evidence>
<keyword evidence="2" id="KW-0061">Asparagine biosynthesis</keyword>
<evidence type="ECO:0000313" key="6">
    <source>
        <dbReference type="Proteomes" id="UP000494165"/>
    </source>
</evidence>
<dbReference type="Proteomes" id="UP000494165">
    <property type="component" value="Unassembled WGS sequence"/>
</dbReference>
<keyword evidence="1" id="KW-0028">Amino-acid biosynthesis</keyword>
<evidence type="ECO:0000313" key="5">
    <source>
        <dbReference type="EMBL" id="CAB3362511.1"/>
    </source>
</evidence>
<name>A0A8S1C2W9_9INSE</name>
<evidence type="ECO:0000256" key="3">
    <source>
        <dbReference type="ARBA" id="ARBA00022962"/>
    </source>
</evidence>
<reference evidence="5 6" key="1">
    <citation type="submission" date="2020-04" db="EMBL/GenBank/DDBJ databases">
        <authorList>
            <person name="Alioto T."/>
            <person name="Alioto T."/>
            <person name="Gomez Garrido J."/>
        </authorList>
    </citation>
    <scope>NUCLEOTIDE SEQUENCE [LARGE SCALE GENOMIC DNA]</scope>
</reference>
<accession>A0A8S1C2W9</accession>
<protein>
    <recommendedName>
        <fullName evidence="7">Glutamine amidotransferase type-2 domain-containing protein</fullName>
    </recommendedName>
</protein>
<dbReference type="EMBL" id="CADEPI010000009">
    <property type="protein sequence ID" value="CAB3362511.1"/>
    <property type="molecule type" value="Genomic_DNA"/>
</dbReference>
<dbReference type="Gene3D" id="3.60.20.10">
    <property type="entry name" value="Glutamine Phosphoribosylpyrophosphate, subunit 1, domain 1"/>
    <property type="match status" value="1"/>
</dbReference>
<comment type="caution">
    <text evidence="5">The sequence shown here is derived from an EMBL/GenBank/DDBJ whole genome shotgun (WGS) entry which is preliminary data.</text>
</comment>
<dbReference type="CDD" id="cd01991">
    <property type="entry name" value="Asn_synthase_B_C"/>
    <property type="match status" value="1"/>
</dbReference>
<dbReference type="SUPFAM" id="SSF56235">
    <property type="entry name" value="N-terminal nucleophile aminohydrolases (Ntn hydrolases)"/>
    <property type="match status" value="1"/>
</dbReference>
<evidence type="ECO:0000256" key="4">
    <source>
        <dbReference type="SAM" id="MobiDB-lite"/>
    </source>
</evidence>
<proteinExistence type="predicted"/>
<dbReference type="PANTHER" id="PTHR45937">
    <property type="entry name" value="ASPARAGINE SYNTHETASE DOMAIN-CONTAINING PROTEIN 1"/>
    <property type="match status" value="1"/>
</dbReference>
<evidence type="ECO:0000256" key="2">
    <source>
        <dbReference type="ARBA" id="ARBA00022888"/>
    </source>
</evidence>
<dbReference type="Gene3D" id="3.40.50.620">
    <property type="entry name" value="HUPs"/>
    <property type="match status" value="1"/>
</dbReference>
<dbReference type="SUPFAM" id="SSF52402">
    <property type="entry name" value="Adenine nucleotide alpha hydrolases-like"/>
    <property type="match status" value="1"/>
</dbReference>
<dbReference type="AlphaFoldDB" id="A0A8S1C2W9"/>